<dbReference type="EMBL" id="JAHDVG010000483">
    <property type="protein sequence ID" value="KAH1171430.1"/>
    <property type="molecule type" value="Genomic_DNA"/>
</dbReference>
<reference evidence="1" key="1">
    <citation type="submission" date="2021-09" db="EMBL/GenBank/DDBJ databases">
        <title>The genome of Mauremys mutica provides insights into the evolution of semi-aquatic lifestyle.</title>
        <authorList>
            <person name="Gong S."/>
            <person name="Gao Y."/>
        </authorList>
    </citation>
    <scope>NUCLEOTIDE SEQUENCE</scope>
    <source>
        <strain evidence="1">MM-2020</strain>
        <tissue evidence="1">Muscle</tissue>
    </source>
</reference>
<dbReference type="AlphaFoldDB" id="A0A9D3X2D4"/>
<evidence type="ECO:0000313" key="2">
    <source>
        <dbReference type="Proteomes" id="UP000827986"/>
    </source>
</evidence>
<gene>
    <name evidence="1" type="ORF">KIL84_007048</name>
</gene>
<name>A0A9D3X2D4_9SAUR</name>
<evidence type="ECO:0000313" key="1">
    <source>
        <dbReference type="EMBL" id="KAH1171430.1"/>
    </source>
</evidence>
<accession>A0A9D3X2D4</accession>
<dbReference type="Proteomes" id="UP000827986">
    <property type="component" value="Unassembled WGS sequence"/>
</dbReference>
<organism evidence="1 2">
    <name type="scientific">Mauremys mutica</name>
    <name type="common">yellowpond turtle</name>
    <dbReference type="NCBI Taxonomy" id="74926"/>
    <lineage>
        <taxon>Eukaryota</taxon>
        <taxon>Metazoa</taxon>
        <taxon>Chordata</taxon>
        <taxon>Craniata</taxon>
        <taxon>Vertebrata</taxon>
        <taxon>Euteleostomi</taxon>
        <taxon>Archelosauria</taxon>
        <taxon>Testudinata</taxon>
        <taxon>Testudines</taxon>
        <taxon>Cryptodira</taxon>
        <taxon>Durocryptodira</taxon>
        <taxon>Testudinoidea</taxon>
        <taxon>Geoemydidae</taxon>
        <taxon>Geoemydinae</taxon>
        <taxon>Mauremys</taxon>
    </lineage>
</organism>
<proteinExistence type="predicted"/>
<protein>
    <submittedName>
        <fullName evidence="1">Uncharacterized protein</fullName>
    </submittedName>
</protein>
<comment type="caution">
    <text evidence="1">The sequence shown here is derived from an EMBL/GenBank/DDBJ whole genome shotgun (WGS) entry which is preliminary data.</text>
</comment>
<keyword evidence="2" id="KW-1185">Reference proteome</keyword>
<sequence length="115" mass="12121">MADNGCPEEPSLQRSCVSMYKLVERGDSRLSLLRNAFSPGLLVTGEGQSSPGLTQRCEPRSSGCWTLHLLGRPPEAPALSPPGLYRPTLLGPSTAGRGGNAPCKGWGGVVRFLSV</sequence>